<name>A0ACD5XAU9_AVESA</name>
<dbReference type="Proteomes" id="UP001732700">
    <property type="component" value="Chromosome 4D"/>
</dbReference>
<reference evidence="1" key="1">
    <citation type="submission" date="2021-05" db="EMBL/GenBank/DDBJ databases">
        <authorList>
            <person name="Scholz U."/>
            <person name="Mascher M."/>
            <person name="Fiebig A."/>
        </authorList>
    </citation>
    <scope>NUCLEOTIDE SEQUENCE [LARGE SCALE GENOMIC DNA]</scope>
</reference>
<sequence>MSSSPPPEAGHGKEAEVPLGSGHEKEAEEVVLKPVKPEAAEEEGVGDGAHINIKVTSQTAPEVFFRLKRNLKLQRMIDQYCGKYSLDPKAVVFLNEFGKPIRASQTAEEAGLEDGSCIDVNIRQDGGSGRTSL</sequence>
<accession>A0ACD5XAU9</accession>
<organism evidence="1 2">
    <name type="scientific">Avena sativa</name>
    <name type="common">Oat</name>
    <dbReference type="NCBI Taxonomy" id="4498"/>
    <lineage>
        <taxon>Eukaryota</taxon>
        <taxon>Viridiplantae</taxon>
        <taxon>Streptophyta</taxon>
        <taxon>Embryophyta</taxon>
        <taxon>Tracheophyta</taxon>
        <taxon>Spermatophyta</taxon>
        <taxon>Magnoliopsida</taxon>
        <taxon>Liliopsida</taxon>
        <taxon>Poales</taxon>
        <taxon>Poaceae</taxon>
        <taxon>BOP clade</taxon>
        <taxon>Pooideae</taxon>
        <taxon>Poodae</taxon>
        <taxon>Poeae</taxon>
        <taxon>Poeae Chloroplast Group 1 (Aveneae type)</taxon>
        <taxon>Aveninae</taxon>
        <taxon>Avena</taxon>
    </lineage>
</organism>
<proteinExistence type="predicted"/>
<dbReference type="EnsemblPlants" id="AVESA.00010b.r2.4DG0765440.1">
    <property type="protein sequence ID" value="AVESA.00010b.r2.4DG0765440.1.CDS.1"/>
    <property type="gene ID" value="AVESA.00010b.r2.4DG0765440"/>
</dbReference>
<keyword evidence="2" id="KW-1185">Reference proteome</keyword>
<protein>
    <submittedName>
        <fullName evidence="1">Uncharacterized protein</fullName>
    </submittedName>
</protein>
<reference evidence="1" key="2">
    <citation type="submission" date="2025-09" db="UniProtKB">
        <authorList>
            <consortium name="EnsemblPlants"/>
        </authorList>
    </citation>
    <scope>IDENTIFICATION</scope>
</reference>
<evidence type="ECO:0000313" key="2">
    <source>
        <dbReference type="Proteomes" id="UP001732700"/>
    </source>
</evidence>
<evidence type="ECO:0000313" key="1">
    <source>
        <dbReference type="EnsemblPlants" id="AVESA.00010b.r2.4DG0765440.1.CDS.1"/>
    </source>
</evidence>